<sequence>MDSDDGAGGDPIANEMQLMDQTPTPTGTNDLFSFSPEMPSSQPLSLAAAGGADGGAMDDFDASVDGAAGNPDPFWTEDLFTPESQVIEQGQADLGKMGTEQDVPSQPDIYQWREGRDTTPTADTRDKPLPLQSDSPVVPTLDDLPFKQQPQTSLHNLIPALGVSTPKAIPGNAFQHHAQYPHLATSPPDQLRKQASLAAAAAAPVSGSPSGPSGTPKNVISGQAKQATSGTPSALGRYYLSASDPQHISKHPQGSISFPDPAMAQYHHPVLPQLSPLLKNRGGNAEASPTLSVASDETFIPAGTSPNASGSMMPQQSLFPPMSKVIPPVAAGPIAQQSQQQYRKMQGQQNTNAFAYNYTPRSGAGGAAENQTGTSPLAQIHQSFAGMPSGPLGSGQAPPRIKPDGTPMLDSPSGGPGADTISGSFTRSIGGIPGSQQQQQRPLLRQSTADSFMSTSSEEEDLSSPMILPDTSLRASDRSGQNQQAGLDSPRFGNGTPATPRGGPVHASPRMGGVGPSGTTAAGGPLFPPLSSVTKVRPTTGLQPSNAATSSSSKFTFQNPASAPVFPPMSPTSSSSGESGDEARTAKRGDKGSGWRFRSKSPFISATNSQATAVSEEGDQQQDTTDSDTRNGDQGTSGSQEGQGSQTDDEWARYRAGSITVGGIGYGNGGRDDESDEDDDRQRRKPEKVDKKLETNALPTGQARRASGEADRNHGNGKAGQESEEDDDDDDDDEDDDDRSLESEDGYQDATNAAGPFPGGKAVRPPAKRKFPKSSDDKPNSSGEAATTVTRTKKDGTVVRKKRKSAPAEDGDVFCDYVEPLPVSLGDQAVRRFSDVDSLASPLKNALHISIEHTISRVIEKRSTLEMKVVL</sequence>
<dbReference type="Proteomes" id="UP001234202">
    <property type="component" value="Unassembled WGS sequence"/>
</dbReference>
<dbReference type="EMBL" id="JASBWV010000001">
    <property type="protein sequence ID" value="KAJ9128145.1"/>
    <property type="molecule type" value="Genomic_DNA"/>
</dbReference>
<organism evidence="1 2">
    <name type="scientific">Naganishia onofrii</name>
    <dbReference type="NCBI Taxonomy" id="1851511"/>
    <lineage>
        <taxon>Eukaryota</taxon>
        <taxon>Fungi</taxon>
        <taxon>Dikarya</taxon>
        <taxon>Basidiomycota</taxon>
        <taxon>Agaricomycotina</taxon>
        <taxon>Tremellomycetes</taxon>
        <taxon>Filobasidiales</taxon>
        <taxon>Filobasidiaceae</taxon>
        <taxon>Naganishia</taxon>
    </lineage>
</organism>
<evidence type="ECO:0000313" key="1">
    <source>
        <dbReference type="EMBL" id="KAJ9128145.1"/>
    </source>
</evidence>
<reference evidence="1" key="1">
    <citation type="submission" date="2023-04" db="EMBL/GenBank/DDBJ databases">
        <title>Draft Genome sequencing of Naganishia species isolated from polar environments using Oxford Nanopore Technology.</title>
        <authorList>
            <person name="Leo P."/>
            <person name="Venkateswaran K."/>
        </authorList>
    </citation>
    <scope>NUCLEOTIDE SEQUENCE</scope>
    <source>
        <strain evidence="1">DBVPG 5303</strain>
    </source>
</reference>
<accession>A0ACC2XXE4</accession>
<gene>
    <name evidence="1" type="ORF">QFC24_000437</name>
</gene>
<evidence type="ECO:0000313" key="2">
    <source>
        <dbReference type="Proteomes" id="UP001234202"/>
    </source>
</evidence>
<proteinExistence type="predicted"/>
<protein>
    <submittedName>
        <fullName evidence="1">Uncharacterized protein</fullName>
    </submittedName>
</protein>
<comment type="caution">
    <text evidence="1">The sequence shown here is derived from an EMBL/GenBank/DDBJ whole genome shotgun (WGS) entry which is preliminary data.</text>
</comment>
<name>A0ACC2XXE4_9TREE</name>
<keyword evidence="2" id="KW-1185">Reference proteome</keyword>